<reference evidence="2" key="1">
    <citation type="journal article" date="2019" name="Int. J. Syst. Evol. Microbiol.">
        <title>The Global Catalogue of Microorganisms (GCM) 10K type strain sequencing project: providing services to taxonomists for standard genome sequencing and annotation.</title>
        <authorList>
            <consortium name="The Broad Institute Genomics Platform"/>
            <consortium name="The Broad Institute Genome Sequencing Center for Infectious Disease"/>
            <person name="Wu L."/>
            <person name="Ma J."/>
        </authorList>
    </citation>
    <scope>NUCLEOTIDE SEQUENCE [LARGE SCALE GENOMIC DNA]</scope>
    <source>
        <strain evidence="2">KLKA75</strain>
    </source>
</reference>
<dbReference type="Pfam" id="PF14445">
    <property type="entry name" value="Prok-RING_2"/>
    <property type="match status" value="1"/>
</dbReference>
<dbReference type="InterPro" id="IPR025872">
    <property type="entry name" value="RING_finger_2_prok"/>
</dbReference>
<name>A0ABV9U5X5_9ACTN</name>
<dbReference type="Proteomes" id="UP001595872">
    <property type="component" value="Unassembled WGS sequence"/>
</dbReference>
<accession>A0ABV9U5X5</accession>
<evidence type="ECO:0008006" key="3">
    <source>
        <dbReference type="Google" id="ProtNLM"/>
    </source>
</evidence>
<gene>
    <name evidence="1" type="ORF">ACFPCY_31715</name>
</gene>
<evidence type="ECO:0000313" key="1">
    <source>
        <dbReference type="EMBL" id="MFC4911912.1"/>
    </source>
</evidence>
<dbReference type="EMBL" id="JBHSIT010000010">
    <property type="protein sequence ID" value="MFC4911912.1"/>
    <property type="molecule type" value="Genomic_DNA"/>
</dbReference>
<sequence>MADMVFFTDNYQDHSTNEGYQFEFFCERCGNGYSSPFQHSVTGFGGRLLQLGGELVGGEAGDKASRLGFDAQWLRSSTRGRTRDRALAKAVEQMASNFVQCHRCGDWSCKAICWNDERGLCTRCAPKLDQEIAGMQAAAQIDQLDDRIRQQDWTAGVEYRQQVTARCPSCGGDTGGGKFCRECGHALAAASAEHKKFCTNCGTDLGTAKFCGGCGWPAG</sequence>
<keyword evidence="2" id="KW-1185">Reference proteome</keyword>
<proteinExistence type="predicted"/>
<organism evidence="1 2">
    <name type="scientific">Actinomadura gamaensis</name>
    <dbReference type="NCBI Taxonomy" id="1763541"/>
    <lineage>
        <taxon>Bacteria</taxon>
        <taxon>Bacillati</taxon>
        <taxon>Actinomycetota</taxon>
        <taxon>Actinomycetes</taxon>
        <taxon>Streptosporangiales</taxon>
        <taxon>Thermomonosporaceae</taxon>
        <taxon>Actinomadura</taxon>
    </lineage>
</organism>
<comment type="caution">
    <text evidence="1">The sequence shown here is derived from an EMBL/GenBank/DDBJ whole genome shotgun (WGS) entry which is preliminary data.</text>
</comment>
<dbReference type="RefSeq" id="WP_378261290.1">
    <property type="nucleotide sequence ID" value="NZ_JBHSIT010000010.1"/>
</dbReference>
<evidence type="ECO:0000313" key="2">
    <source>
        <dbReference type="Proteomes" id="UP001595872"/>
    </source>
</evidence>
<protein>
    <recommendedName>
        <fullName evidence="3">Zinc ribbon domain-containing protein</fullName>
    </recommendedName>
</protein>